<protein>
    <recommendedName>
        <fullName evidence="2 3">Single-stranded DNA-binding protein</fullName>
        <shortName evidence="2">SSB</shortName>
    </recommendedName>
</protein>
<evidence type="ECO:0000256" key="1">
    <source>
        <dbReference type="ARBA" id="ARBA00023125"/>
    </source>
</evidence>
<reference evidence="5" key="2">
    <citation type="journal article" date="2021" name="PeerJ">
        <title>Extensive microbial diversity within the chicken gut microbiome revealed by metagenomics and culture.</title>
        <authorList>
            <person name="Gilroy R."/>
            <person name="Ravi A."/>
            <person name="Getino M."/>
            <person name="Pursley I."/>
            <person name="Horton D.L."/>
            <person name="Alikhan N.F."/>
            <person name="Baker D."/>
            <person name="Gharbi K."/>
            <person name="Hall N."/>
            <person name="Watson M."/>
            <person name="Adriaenssens E.M."/>
            <person name="Foster-Nyarko E."/>
            <person name="Jarju S."/>
            <person name="Secka A."/>
            <person name="Antonio M."/>
            <person name="Oren A."/>
            <person name="Chaudhuri R.R."/>
            <person name="La Ragione R."/>
            <person name="Hildebrand F."/>
            <person name="Pallen M.J."/>
        </authorList>
    </citation>
    <scope>NUCLEOTIDE SEQUENCE</scope>
    <source>
        <strain evidence="5">CHK121-14286</strain>
    </source>
</reference>
<dbReference type="InterPro" id="IPR012340">
    <property type="entry name" value="NA-bd_OB-fold"/>
</dbReference>
<sequence length="136" mass="15116">MNKVFLIGRLTQDPTASTVASGHSYCRFSIAVNRYSSRDGESRADFINIITWDNLAQNCVKYLEKGSQVAVTGSIQTGSYERDGIKRQTFDIRADQVEFLSRSGSGNQSQSNQSNSSNQDIDTLKEVDDSDDDMPF</sequence>
<accession>A0A9D1J816</accession>
<dbReference type="Pfam" id="PF00436">
    <property type="entry name" value="SSB"/>
    <property type="match status" value="1"/>
</dbReference>
<dbReference type="InterPro" id="IPR011344">
    <property type="entry name" value="ssDNA-bd"/>
</dbReference>
<dbReference type="PANTHER" id="PTHR10302">
    <property type="entry name" value="SINGLE-STRANDED DNA-BINDING PROTEIN"/>
    <property type="match status" value="1"/>
</dbReference>
<comment type="subunit">
    <text evidence="2">Homotetramer.</text>
</comment>
<dbReference type="Gene3D" id="2.40.50.140">
    <property type="entry name" value="Nucleic acid-binding proteins"/>
    <property type="match status" value="1"/>
</dbReference>
<dbReference type="PIRSF" id="PIRSF002070">
    <property type="entry name" value="SSB"/>
    <property type="match status" value="1"/>
</dbReference>
<evidence type="ECO:0000256" key="4">
    <source>
        <dbReference type="SAM" id="MobiDB-lite"/>
    </source>
</evidence>
<gene>
    <name evidence="5" type="ORF">IAC95_04990</name>
</gene>
<reference evidence="5" key="1">
    <citation type="submission" date="2020-10" db="EMBL/GenBank/DDBJ databases">
        <authorList>
            <person name="Gilroy R."/>
        </authorList>
    </citation>
    <scope>NUCLEOTIDE SEQUENCE</scope>
    <source>
        <strain evidence="5">CHK121-14286</strain>
    </source>
</reference>
<dbReference type="CDD" id="cd04496">
    <property type="entry name" value="SSB_OBF"/>
    <property type="match status" value="1"/>
</dbReference>
<feature type="compositionally biased region" description="Low complexity" evidence="4">
    <location>
        <begin position="103"/>
        <end position="119"/>
    </location>
</feature>
<feature type="region of interest" description="Disordered" evidence="4">
    <location>
        <begin position="101"/>
        <end position="136"/>
    </location>
</feature>
<dbReference type="GO" id="GO:0003697">
    <property type="term" value="F:single-stranded DNA binding"/>
    <property type="evidence" value="ECO:0007669"/>
    <property type="project" value="UniProtKB-UniRule"/>
</dbReference>
<dbReference type="Proteomes" id="UP000824200">
    <property type="component" value="Unassembled WGS sequence"/>
</dbReference>
<dbReference type="PROSITE" id="PS50935">
    <property type="entry name" value="SSB"/>
    <property type="match status" value="1"/>
</dbReference>
<dbReference type="HAMAP" id="MF_00984">
    <property type="entry name" value="SSB"/>
    <property type="match status" value="1"/>
</dbReference>
<dbReference type="PANTHER" id="PTHR10302:SF27">
    <property type="entry name" value="SINGLE-STRANDED DNA-BINDING PROTEIN"/>
    <property type="match status" value="1"/>
</dbReference>
<dbReference type="NCBIfam" id="TIGR00621">
    <property type="entry name" value="ssb"/>
    <property type="match status" value="1"/>
</dbReference>
<comment type="caution">
    <text evidence="5">The sequence shown here is derived from an EMBL/GenBank/DDBJ whole genome shotgun (WGS) entry which is preliminary data.</text>
</comment>
<dbReference type="AlphaFoldDB" id="A0A9D1J816"/>
<organism evidence="5 6">
    <name type="scientific">Candidatus Fimimonas gallinarum</name>
    <dbReference type="NCBI Taxonomy" id="2840821"/>
    <lineage>
        <taxon>Bacteria</taxon>
        <taxon>Pseudomonadati</taxon>
        <taxon>Myxococcota</taxon>
        <taxon>Myxococcia</taxon>
        <taxon>Myxococcales</taxon>
        <taxon>Cystobacterineae</taxon>
        <taxon>Myxococcaceae</taxon>
        <taxon>Myxococcaceae incertae sedis</taxon>
        <taxon>Candidatus Fimimonas</taxon>
    </lineage>
</organism>
<dbReference type="GO" id="GO:0006260">
    <property type="term" value="P:DNA replication"/>
    <property type="evidence" value="ECO:0007669"/>
    <property type="project" value="InterPro"/>
</dbReference>
<dbReference type="EMBL" id="DVHL01000042">
    <property type="protein sequence ID" value="HIR66214.1"/>
    <property type="molecule type" value="Genomic_DNA"/>
</dbReference>
<evidence type="ECO:0000256" key="2">
    <source>
        <dbReference type="HAMAP-Rule" id="MF_00984"/>
    </source>
</evidence>
<proteinExistence type="inferred from homology"/>
<evidence type="ECO:0000256" key="3">
    <source>
        <dbReference type="PIRNR" id="PIRNR002070"/>
    </source>
</evidence>
<dbReference type="SUPFAM" id="SSF50249">
    <property type="entry name" value="Nucleic acid-binding proteins"/>
    <property type="match status" value="1"/>
</dbReference>
<dbReference type="GO" id="GO:0009295">
    <property type="term" value="C:nucleoid"/>
    <property type="evidence" value="ECO:0007669"/>
    <property type="project" value="TreeGrafter"/>
</dbReference>
<comment type="caution">
    <text evidence="2">Lacks conserved residue(s) required for the propagation of feature annotation.</text>
</comment>
<dbReference type="InterPro" id="IPR000424">
    <property type="entry name" value="Primosome_PriB/ssb"/>
</dbReference>
<keyword evidence="1 2" id="KW-0238">DNA-binding</keyword>
<evidence type="ECO:0000313" key="6">
    <source>
        <dbReference type="Proteomes" id="UP000824200"/>
    </source>
</evidence>
<name>A0A9D1J816_9BACT</name>
<evidence type="ECO:0000313" key="5">
    <source>
        <dbReference type="EMBL" id="HIR66214.1"/>
    </source>
</evidence>